<dbReference type="Proteomes" id="UP000241769">
    <property type="component" value="Unassembled WGS sequence"/>
</dbReference>
<evidence type="ECO:0000313" key="2">
    <source>
        <dbReference type="Proteomes" id="UP000241769"/>
    </source>
</evidence>
<dbReference type="EMBL" id="MDYQ01000072">
    <property type="protein sequence ID" value="PRP83949.1"/>
    <property type="molecule type" value="Genomic_DNA"/>
</dbReference>
<organism evidence="1 2">
    <name type="scientific">Planoprotostelium fungivorum</name>
    <dbReference type="NCBI Taxonomy" id="1890364"/>
    <lineage>
        <taxon>Eukaryota</taxon>
        <taxon>Amoebozoa</taxon>
        <taxon>Evosea</taxon>
        <taxon>Variosea</taxon>
        <taxon>Cavosteliida</taxon>
        <taxon>Cavosteliaceae</taxon>
        <taxon>Planoprotostelium</taxon>
    </lineage>
</organism>
<proteinExistence type="predicted"/>
<protein>
    <submittedName>
        <fullName evidence="1">Uncharacterized protein</fullName>
    </submittedName>
</protein>
<gene>
    <name evidence="1" type="ORF">PROFUN_08633</name>
</gene>
<accession>A0A2P6NJ43</accession>
<name>A0A2P6NJ43_9EUKA</name>
<dbReference type="InParanoid" id="A0A2P6NJ43"/>
<keyword evidence="2" id="KW-1185">Reference proteome</keyword>
<evidence type="ECO:0000313" key="1">
    <source>
        <dbReference type="EMBL" id="PRP83949.1"/>
    </source>
</evidence>
<reference evidence="1 2" key="1">
    <citation type="journal article" date="2018" name="Genome Biol. Evol.">
        <title>Multiple Roots of Fruiting Body Formation in Amoebozoa.</title>
        <authorList>
            <person name="Hillmann F."/>
            <person name="Forbes G."/>
            <person name="Novohradska S."/>
            <person name="Ferling I."/>
            <person name="Riege K."/>
            <person name="Groth M."/>
            <person name="Westermann M."/>
            <person name="Marz M."/>
            <person name="Spaller T."/>
            <person name="Winckler T."/>
            <person name="Schaap P."/>
            <person name="Glockner G."/>
        </authorList>
    </citation>
    <scope>NUCLEOTIDE SEQUENCE [LARGE SCALE GENOMIC DNA]</scope>
    <source>
        <strain evidence="1 2">Jena</strain>
    </source>
</reference>
<comment type="caution">
    <text evidence="1">The sequence shown here is derived from an EMBL/GenBank/DDBJ whole genome shotgun (WGS) entry which is preliminary data.</text>
</comment>
<sequence length="140" mass="15433">MLSAIAQPSSTLHDQQEVSASATLLIFVPMVSTASDRPRNRGQLLWMSEINRETASENRATNREDRLRKCGTDRLPRAIPQTILLFSVCPERALCRLGGNLCTLKDSSHATHVFAGETLGETIKRDGETQMMSYLAINGS</sequence>
<dbReference type="AlphaFoldDB" id="A0A2P6NJ43"/>